<dbReference type="Proteomes" id="UP000824258">
    <property type="component" value="Unassembled WGS sequence"/>
</dbReference>
<feature type="signal peptide" evidence="7">
    <location>
        <begin position="1"/>
        <end position="24"/>
    </location>
</feature>
<dbReference type="PANTHER" id="PTHR34296:SF2">
    <property type="entry name" value="ABC TRANSPORTER GUANOSINE-BINDING PROTEIN NUPN"/>
    <property type="match status" value="1"/>
</dbReference>
<evidence type="ECO:0000256" key="5">
    <source>
        <dbReference type="ARBA" id="ARBA00023288"/>
    </source>
</evidence>
<organism evidence="9 10">
    <name type="scientific">Candidatus Avoscillospira stercoripullorum</name>
    <dbReference type="NCBI Taxonomy" id="2840709"/>
    <lineage>
        <taxon>Bacteria</taxon>
        <taxon>Bacillati</taxon>
        <taxon>Bacillota</taxon>
        <taxon>Clostridia</taxon>
        <taxon>Eubacteriales</taxon>
        <taxon>Oscillospiraceae</taxon>
        <taxon>Oscillospiraceae incertae sedis</taxon>
        <taxon>Candidatus Avoscillospira</taxon>
    </lineage>
</organism>
<dbReference type="Gene3D" id="3.40.50.2300">
    <property type="match status" value="2"/>
</dbReference>
<gene>
    <name evidence="9" type="ORF">IAA70_01505</name>
</gene>
<feature type="chain" id="PRO_5038854843" evidence="7">
    <location>
        <begin position="25"/>
        <end position="416"/>
    </location>
</feature>
<sequence>MKKKRIIALLLVALLLLLCACSSKDDTTDTNQPADTTDTTDTTQQDDTQDSDTTESSINKKVALILQQGGLGDQGFNDTAYEGLLACQEQYDLDINYVECTDATQGETLIRELCEAGYGLVINLEANISGNMYSVALDYPEIYFIAVGRQLRINPVDGFTETPDNVIESYVALNEHSFLAGVAAAFVATDGNNIVDGLGGREGCNIGVLFGADSVGFYQYGDGFRQGALFYNPDAQVYMDYTVGFSDTANAQNIAENMINNMNCDVIWTCCGTAGLGGLEAARLNNAYGIGVDSNQDSVEPGNMITSAIRDNSALIEFYVSKYLNNDLAQTEPDVFNLSNGGVNITDMSVIAQYVTNQEKFDELKALLEQCRAWIADGTIEVFDARMASIEADGQRLDDWMETSGKFVTYAELMQE</sequence>
<evidence type="ECO:0000313" key="9">
    <source>
        <dbReference type="EMBL" id="HIR09060.1"/>
    </source>
</evidence>
<keyword evidence="3 7" id="KW-0732">Signal</keyword>
<dbReference type="AlphaFoldDB" id="A0A9D1A7E8"/>
<evidence type="ECO:0000256" key="7">
    <source>
        <dbReference type="SAM" id="SignalP"/>
    </source>
</evidence>
<evidence type="ECO:0000313" key="10">
    <source>
        <dbReference type="Proteomes" id="UP000824258"/>
    </source>
</evidence>
<comment type="subcellular location">
    <subcellularLocation>
        <location evidence="1">Cell membrane</location>
    </subcellularLocation>
</comment>
<evidence type="ECO:0000256" key="6">
    <source>
        <dbReference type="SAM" id="MobiDB-lite"/>
    </source>
</evidence>
<reference evidence="9" key="1">
    <citation type="submission" date="2020-10" db="EMBL/GenBank/DDBJ databases">
        <authorList>
            <person name="Gilroy R."/>
        </authorList>
    </citation>
    <scope>NUCLEOTIDE SEQUENCE</scope>
    <source>
        <strain evidence="9">ChiHjej9B8-7071</strain>
    </source>
</reference>
<dbReference type="EMBL" id="DVGD01000043">
    <property type="protein sequence ID" value="HIR09060.1"/>
    <property type="molecule type" value="Genomic_DNA"/>
</dbReference>
<evidence type="ECO:0000259" key="8">
    <source>
        <dbReference type="Pfam" id="PF02608"/>
    </source>
</evidence>
<evidence type="ECO:0000256" key="3">
    <source>
        <dbReference type="ARBA" id="ARBA00022729"/>
    </source>
</evidence>
<evidence type="ECO:0000256" key="4">
    <source>
        <dbReference type="ARBA" id="ARBA00023136"/>
    </source>
</evidence>
<evidence type="ECO:0000256" key="2">
    <source>
        <dbReference type="ARBA" id="ARBA00022475"/>
    </source>
</evidence>
<dbReference type="GO" id="GO:0005886">
    <property type="term" value="C:plasma membrane"/>
    <property type="evidence" value="ECO:0007669"/>
    <property type="project" value="UniProtKB-SubCell"/>
</dbReference>
<keyword evidence="5" id="KW-0449">Lipoprotein</keyword>
<name>A0A9D1A7E8_9FIRM</name>
<dbReference type="Pfam" id="PF02608">
    <property type="entry name" value="Bmp"/>
    <property type="match status" value="1"/>
</dbReference>
<feature type="region of interest" description="Disordered" evidence="6">
    <location>
        <begin position="25"/>
        <end position="55"/>
    </location>
</feature>
<protein>
    <submittedName>
        <fullName evidence="9">BMP family ABC transporter substrate-binding protein</fullName>
    </submittedName>
</protein>
<comment type="caution">
    <text evidence="9">The sequence shown here is derived from an EMBL/GenBank/DDBJ whole genome shotgun (WGS) entry which is preliminary data.</text>
</comment>
<accession>A0A9D1A7E8</accession>
<reference evidence="9" key="2">
    <citation type="journal article" date="2021" name="PeerJ">
        <title>Extensive microbial diversity within the chicken gut microbiome revealed by metagenomics and culture.</title>
        <authorList>
            <person name="Gilroy R."/>
            <person name="Ravi A."/>
            <person name="Getino M."/>
            <person name="Pursley I."/>
            <person name="Horton D.L."/>
            <person name="Alikhan N.F."/>
            <person name="Baker D."/>
            <person name="Gharbi K."/>
            <person name="Hall N."/>
            <person name="Watson M."/>
            <person name="Adriaenssens E.M."/>
            <person name="Foster-Nyarko E."/>
            <person name="Jarju S."/>
            <person name="Secka A."/>
            <person name="Antonio M."/>
            <person name="Oren A."/>
            <person name="Chaudhuri R.R."/>
            <person name="La Ragione R."/>
            <person name="Hildebrand F."/>
            <person name="Pallen M.J."/>
        </authorList>
    </citation>
    <scope>NUCLEOTIDE SEQUENCE</scope>
    <source>
        <strain evidence="9">ChiHjej9B8-7071</strain>
    </source>
</reference>
<keyword evidence="4" id="KW-0472">Membrane</keyword>
<dbReference type="PANTHER" id="PTHR34296">
    <property type="entry name" value="TRANSCRIPTIONAL ACTIVATOR PROTEIN MED"/>
    <property type="match status" value="1"/>
</dbReference>
<dbReference type="PROSITE" id="PS51257">
    <property type="entry name" value="PROKAR_LIPOPROTEIN"/>
    <property type="match status" value="1"/>
</dbReference>
<dbReference type="InterPro" id="IPR003760">
    <property type="entry name" value="PnrA-like"/>
</dbReference>
<feature type="domain" description="ABC transporter substrate-binding protein PnrA-like" evidence="8">
    <location>
        <begin position="61"/>
        <end position="360"/>
    </location>
</feature>
<evidence type="ECO:0000256" key="1">
    <source>
        <dbReference type="ARBA" id="ARBA00004236"/>
    </source>
</evidence>
<proteinExistence type="predicted"/>
<feature type="compositionally biased region" description="Low complexity" evidence="6">
    <location>
        <begin position="29"/>
        <end position="46"/>
    </location>
</feature>
<dbReference type="InterPro" id="IPR050957">
    <property type="entry name" value="BMP_lipoprotein"/>
</dbReference>
<keyword evidence="2" id="KW-1003">Cell membrane</keyword>